<dbReference type="Pfam" id="PF02984">
    <property type="entry name" value="Cyclin_C"/>
    <property type="match status" value="1"/>
</dbReference>
<keyword evidence="1" id="KW-0132">Cell division</keyword>
<feature type="region of interest" description="Disordered" evidence="4">
    <location>
        <begin position="310"/>
        <end position="341"/>
    </location>
</feature>
<accession>A0AAX6EVE9</accession>
<feature type="domain" description="Cyclin C-terminal" evidence="6">
    <location>
        <begin position="182"/>
        <end position="278"/>
    </location>
</feature>
<dbReference type="Pfam" id="PF00134">
    <property type="entry name" value="Cyclin_N"/>
    <property type="match status" value="1"/>
</dbReference>
<keyword evidence="8" id="KW-1185">Reference proteome</keyword>
<evidence type="ECO:0000259" key="5">
    <source>
        <dbReference type="Pfam" id="PF00134"/>
    </source>
</evidence>
<dbReference type="EMBL" id="JANAVB010033815">
    <property type="protein sequence ID" value="KAJ6807839.1"/>
    <property type="molecule type" value="Genomic_DNA"/>
</dbReference>
<comment type="caution">
    <text evidence="7">The sequence shown here is derived from an EMBL/GenBank/DDBJ whole genome shotgun (WGS) entry which is preliminary data.</text>
</comment>
<evidence type="ECO:0000256" key="1">
    <source>
        <dbReference type="ARBA" id="ARBA00022618"/>
    </source>
</evidence>
<dbReference type="SUPFAM" id="SSF47954">
    <property type="entry name" value="Cyclin-like"/>
    <property type="match status" value="1"/>
</dbReference>
<dbReference type="AlphaFoldDB" id="A0AAX6EVE9"/>
<gene>
    <name evidence="7" type="ORF">M6B38_169480</name>
</gene>
<dbReference type="InterPro" id="IPR039361">
    <property type="entry name" value="Cyclin"/>
</dbReference>
<evidence type="ECO:0000313" key="7">
    <source>
        <dbReference type="EMBL" id="KAJ6807839.1"/>
    </source>
</evidence>
<evidence type="ECO:0000256" key="2">
    <source>
        <dbReference type="ARBA" id="ARBA00023127"/>
    </source>
</evidence>
<evidence type="ECO:0000259" key="6">
    <source>
        <dbReference type="Pfam" id="PF02984"/>
    </source>
</evidence>
<evidence type="ECO:0000313" key="8">
    <source>
        <dbReference type="Proteomes" id="UP001140949"/>
    </source>
</evidence>
<dbReference type="InterPro" id="IPR006671">
    <property type="entry name" value="Cyclin_N"/>
</dbReference>
<evidence type="ECO:0000256" key="4">
    <source>
        <dbReference type="SAM" id="MobiDB-lite"/>
    </source>
</evidence>
<feature type="domain" description="Cyclin N-terminal" evidence="5">
    <location>
        <begin position="59"/>
        <end position="179"/>
    </location>
</feature>
<dbReference type="Proteomes" id="UP001140949">
    <property type="component" value="Unassembled WGS sequence"/>
</dbReference>
<dbReference type="InterPro" id="IPR036915">
    <property type="entry name" value="Cyclin-like_sf"/>
</dbReference>
<name>A0AAX6EVE9_IRIPA</name>
<feature type="compositionally biased region" description="Low complexity" evidence="4">
    <location>
        <begin position="310"/>
        <end position="329"/>
    </location>
</feature>
<dbReference type="Gene3D" id="1.10.472.10">
    <property type="entry name" value="Cyclin-like"/>
    <property type="match status" value="2"/>
</dbReference>
<evidence type="ECO:0000256" key="3">
    <source>
        <dbReference type="ARBA" id="ARBA00023306"/>
    </source>
</evidence>
<keyword evidence="3" id="KW-0131">Cell cycle</keyword>
<protein>
    <submittedName>
        <fullName evidence="7">Cyclin-D3-3-like</fullName>
    </submittedName>
</protein>
<sequence length="341" mass="37303">MAPPFSLLCQEQDAFSEQQQQQQLTTPNEPLLLLLEPFSDDFTASLASNERRPFPSLNQGAYLRSARKQAVQWTLGACSRLGFGATTVLLAADHLDRCFLSPGGLSLRRDGGGRRWMTQLSAVACLSLAAKVEETCVPLLLDLQTTSSSSSSSSEYLFESKTVKRMELLVLSTLQWKMNPATALSFVQCVVSKTKKKKIGSARDDGGPLEVLKRCEAILLSSVADWRWVRFPPSVWASAALMHANVGVFDELQHFMDMLEISKERVEECHEVVVEIMGSFGGANKRKSCYCSGEPPPSPNGVIGSSCFSYESSSSMDSPAMWPSSVSSSPEPPPAKKPHLE</sequence>
<dbReference type="GO" id="GO:0051301">
    <property type="term" value="P:cell division"/>
    <property type="evidence" value="ECO:0007669"/>
    <property type="project" value="UniProtKB-KW"/>
</dbReference>
<dbReference type="InterPro" id="IPR004367">
    <property type="entry name" value="Cyclin_C-dom"/>
</dbReference>
<organism evidence="7 8">
    <name type="scientific">Iris pallida</name>
    <name type="common">Sweet iris</name>
    <dbReference type="NCBI Taxonomy" id="29817"/>
    <lineage>
        <taxon>Eukaryota</taxon>
        <taxon>Viridiplantae</taxon>
        <taxon>Streptophyta</taxon>
        <taxon>Embryophyta</taxon>
        <taxon>Tracheophyta</taxon>
        <taxon>Spermatophyta</taxon>
        <taxon>Magnoliopsida</taxon>
        <taxon>Liliopsida</taxon>
        <taxon>Asparagales</taxon>
        <taxon>Iridaceae</taxon>
        <taxon>Iridoideae</taxon>
        <taxon>Irideae</taxon>
        <taxon>Iris</taxon>
    </lineage>
</organism>
<dbReference type="PANTHER" id="PTHR10177">
    <property type="entry name" value="CYCLINS"/>
    <property type="match status" value="1"/>
</dbReference>
<keyword evidence="2" id="KW-0195">Cyclin</keyword>
<proteinExistence type="predicted"/>
<reference evidence="7" key="2">
    <citation type="submission" date="2023-04" db="EMBL/GenBank/DDBJ databases">
        <authorList>
            <person name="Bruccoleri R.E."/>
            <person name="Oakeley E.J."/>
            <person name="Faust A.-M."/>
            <person name="Dessus-Babus S."/>
            <person name="Altorfer M."/>
            <person name="Burckhardt D."/>
            <person name="Oertli M."/>
            <person name="Naumann U."/>
            <person name="Petersen F."/>
            <person name="Wong J."/>
        </authorList>
    </citation>
    <scope>NUCLEOTIDE SEQUENCE</scope>
    <source>
        <strain evidence="7">GSM-AAB239-AS_SAM_17_03QT</strain>
        <tissue evidence="7">Leaf</tissue>
    </source>
</reference>
<reference evidence="7" key="1">
    <citation type="journal article" date="2023" name="GigaByte">
        <title>Genome assembly of the bearded iris, Iris pallida Lam.</title>
        <authorList>
            <person name="Bruccoleri R.E."/>
            <person name="Oakeley E.J."/>
            <person name="Faust A.M.E."/>
            <person name="Altorfer M."/>
            <person name="Dessus-Babus S."/>
            <person name="Burckhardt D."/>
            <person name="Oertli M."/>
            <person name="Naumann U."/>
            <person name="Petersen F."/>
            <person name="Wong J."/>
        </authorList>
    </citation>
    <scope>NUCLEOTIDE SEQUENCE</scope>
    <source>
        <strain evidence="7">GSM-AAB239-AS_SAM_17_03QT</strain>
    </source>
</reference>